<protein>
    <submittedName>
        <fullName evidence="9">Outer membrane protein assembly factor YaeT</fullName>
    </submittedName>
</protein>
<dbReference type="InterPro" id="IPR039910">
    <property type="entry name" value="D15-like"/>
</dbReference>
<dbReference type="GO" id="GO:1990063">
    <property type="term" value="C:Bam protein complex"/>
    <property type="evidence" value="ECO:0007669"/>
    <property type="project" value="TreeGrafter"/>
</dbReference>
<dbReference type="HAMAP" id="MF_01430">
    <property type="entry name" value="OM_assembly_BamA"/>
    <property type="match status" value="1"/>
</dbReference>
<organism evidence="9">
    <name type="scientific">hydrothermal vent metagenome</name>
    <dbReference type="NCBI Taxonomy" id="652676"/>
    <lineage>
        <taxon>unclassified sequences</taxon>
        <taxon>metagenomes</taxon>
        <taxon>ecological metagenomes</taxon>
    </lineage>
</organism>
<dbReference type="InterPro" id="IPR000184">
    <property type="entry name" value="Bac_surfAg_D15"/>
</dbReference>
<dbReference type="InterPro" id="IPR034746">
    <property type="entry name" value="POTRA"/>
</dbReference>
<dbReference type="PROSITE" id="PS51779">
    <property type="entry name" value="POTRA"/>
    <property type="match status" value="4"/>
</dbReference>
<evidence type="ECO:0000256" key="5">
    <source>
        <dbReference type="ARBA" id="ARBA00022737"/>
    </source>
</evidence>
<name>A0A160TCH3_9ZZZZ</name>
<evidence type="ECO:0000256" key="2">
    <source>
        <dbReference type="ARBA" id="ARBA00022452"/>
    </source>
</evidence>
<keyword evidence="3" id="KW-0812">Transmembrane</keyword>
<dbReference type="AlphaFoldDB" id="A0A160TCH3"/>
<evidence type="ECO:0000256" key="1">
    <source>
        <dbReference type="ARBA" id="ARBA00004370"/>
    </source>
</evidence>
<evidence type="ECO:0000256" key="3">
    <source>
        <dbReference type="ARBA" id="ARBA00022692"/>
    </source>
</evidence>
<keyword evidence="5" id="KW-0677">Repeat</keyword>
<keyword evidence="6" id="KW-0472">Membrane</keyword>
<dbReference type="Pfam" id="PF01103">
    <property type="entry name" value="Omp85"/>
    <property type="match status" value="1"/>
</dbReference>
<feature type="domain" description="POTRA" evidence="8">
    <location>
        <begin position="345"/>
        <end position="419"/>
    </location>
</feature>
<keyword evidence="4" id="KW-0732">Signal</keyword>
<keyword evidence="2" id="KW-1134">Transmembrane beta strand</keyword>
<dbReference type="PANTHER" id="PTHR12815:SF23">
    <property type="entry name" value="OUTER MEMBRANE PROTEIN ASSEMBLY FACTOR BAMA"/>
    <property type="match status" value="1"/>
</dbReference>
<dbReference type="NCBIfam" id="TIGR03303">
    <property type="entry name" value="OM_YaeT"/>
    <property type="match status" value="1"/>
</dbReference>
<keyword evidence="7" id="KW-0998">Cell outer membrane</keyword>
<dbReference type="InterPro" id="IPR010827">
    <property type="entry name" value="BamA/TamA_POTRA"/>
</dbReference>
<dbReference type="GO" id="GO:0051205">
    <property type="term" value="P:protein insertion into membrane"/>
    <property type="evidence" value="ECO:0007669"/>
    <property type="project" value="TreeGrafter"/>
</dbReference>
<dbReference type="EMBL" id="CZQC01000043">
    <property type="protein sequence ID" value="CUS41493.1"/>
    <property type="molecule type" value="Genomic_DNA"/>
</dbReference>
<dbReference type="GO" id="GO:0043165">
    <property type="term" value="P:Gram-negative-bacterium-type cell outer membrane assembly"/>
    <property type="evidence" value="ECO:0007669"/>
    <property type="project" value="TreeGrafter"/>
</dbReference>
<dbReference type="Gene3D" id="3.10.20.310">
    <property type="entry name" value="membrane protein fhac"/>
    <property type="match status" value="5"/>
</dbReference>
<evidence type="ECO:0000259" key="8">
    <source>
        <dbReference type="PROSITE" id="PS51779"/>
    </source>
</evidence>
<dbReference type="PANTHER" id="PTHR12815">
    <property type="entry name" value="SORTING AND ASSEMBLY MACHINERY SAMM50 PROTEIN FAMILY MEMBER"/>
    <property type="match status" value="1"/>
</dbReference>
<proteinExistence type="inferred from homology"/>
<evidence type="ECO:0000256" key="6">
    <source>
        <dbReference type="ARBA" id="ARBA00023136"/>
    </source>
</evidence>
<feature type="domain" description="POTRA" evidence="8">
    <location>
        <begin position="22"/>
        <end position="89"/>
    </location>
</feature>
<sequence>MRSLLFTLFFSLFTCSALAESFVVEDIRLEGLQRVSAGTVFESFPVNVGDSVDDARLAEATRRLFRSGLFNDIQLLRDGNVLVVEVVELPTITTINIEGNKAIQSDALLDGLKQSGLAEGLVFKRSTLERISLELERQYVAQGRYDAHIETTVVPQPRNRVSLDIQVEEGSVANIAHINVVGNSVFSDEELRKQFQLQETNFWSWYASDNKYSREKLAGDLENLRSYYLDRGYIRFNIESTQVSVSPDKKGVYITINVTEGEIYTVNDVRLAGDLVVDEAELAKLYLVRNGDTFSRRRVTLTSDLMTKRLGNDGYTFAKVNGIPKIDDEARTVDMTFFVEPGKRTYVRSITFSGNEGTMDEVLRREMLQMEGGWASTEKIEAGKNRLNQLGFFKTVNVETPAVPGTDDLIDVNYSVEEQLSGSLNFNIGYAAGSGMILGASVSQNNFLGSGNRMSLGVQKNDTTQSYNFSYLNPYYTIDGVSRGFNLFYRETDYKSLSTVSDYQTNTKGGNVTFGYPISRRQRLSFSVGYANTEMFKGTTVPAEITDFIDNEGTVFDEYTLGLNWRYNSLNRGLFPTAGTEHKLSADISVPGSDLTYYKLGYTANYYMPIVDEWALRLRTDLGYGNGFGDLDRLPFFKNFRAGGMGSIRGYQSNSLGPKGLPEYAPVEVVETDSNGNVVYELDNLGRPVVDTNAPTTLFVTDADGAAEAVSNTSQYKPKYKTDTTGSAVTAPYFLESERSLGGNILVETSLELIFPMPFIEDRSSVRSVVFLDAGNAFTSECYVPNDADIPNLTTHPYCSNGVDLGQIRTSVGVGLTWITAIGPLTFTYSVPLNDKRGDKTEGFEFSLGQVF</sequence>
<feature type="domain" description="POTRA" evidence="8">
    <location>
        <begin position="90"/>
        <end position="170"/>
    </location>
</feature>
<accession>A0A160TCH3</accession>
<dbReference type="FunFam" id="3.10.20.310:FF:000001">
    <property type="entry name" value="Outer membrane protein assembly factor BamA"/>
    <property type="match status" value="1"/>
</dbReference>
<dbReference type="Gene3D" id="2.40.160.50">
    <property type="entry name" value="membrane protein fhac: a member of the omp85/tpsb transporter family"/>
    <property type="match status" value="1"/>
</dbReference>
<dbReference type="FunFam" id="3.10.20.310:FF:000002">
    <property type="entry name" value="Outer membrane protein assembly factor BamA"/>
    <property type="match status" value="1"/>
</dbReference>
<feature type="domain" description="POTRA" evidence="8">
    <location>
        <begin position="173"/>
        <end position="261"/>
    </location>
</feature>
<reference evidence="9" key="1">
    <citation type="submission" date="2015-10" db="EMBL/GenBank/DDBJ databases">
        <authorList>
            <person name="Gilbert D.G."/>
        </authorList>
    </citation>
    <scope>NUCLEOTIDE SEQUENCE</scope>
</reference>
<gene>
    <name evidence="9" type="ORF">MGWOODY_Tha440</name>
</gene>
<evidence type="ECO:0000256" key="4">
    <source>
        <dbReference type="ARBA" id="ARBA00022729"/>
    </source>
</evidence>
<evidence type="ECO:0000313" key="9">
    <source>
        <dbReference type="EMBL" id="CUS41493.1"/>
    </source>
</evidence>
<comment type="subcellular location">
    <subcellularLocation>
        <location evidence="1">Membrane</location>
    </subcellularLocation>
</comment>
<dbReference type="Pfam" id="PF07244">
    <property type="entry name" value="POTRA"/>
    <property type="match status" value="4"/>
</dbReference>
<evidence type="ECO:0000256" key="7">
    <source>
        <dbReference type="ARBA" id="ARBA00023237"/>
    </source>
</evidence>
<dbReference type="PIRSF" id="PIRSF006076">
    <property type="entry name" value="OM_assembly_OMP85"/>
    <property type="match status" value="1"/>
</dbReference>
<dbReference type="InterPro" id="IPR023707">
    <property type="entry name" value="OM_assembly_BamA"/>
</dbReference>